<dbReference type="InterPro" id="IPR029016">
    <property type="entry name" value="GAF-like_dom_sf"/>
</dbReference>
<sequence>MTDRTPHRSVITVATPVRTHRADTSAGSGPAPGHTYSGSPASAGQLPAAGFPARQPPAPSFPGVPIQIGVPAFGSPYPAGNTDAETFRADDEELVTVLAAVAGGATALLHESRRRQQWQAAMTELSTAVLGNDDPVGFALPQIVAHATSASSAAGVCVCVPAGQPDMLLVAAGGGVYTDSIGTTFSTAGSVYADALADRRPAVVADWYARPGADGQLLDGVGPAVALPMRSDAAVTGVLFVCNQRAAPRFDALDLELFGGYARHAALVMQLALARHDNVQLRLSDDRQQIGDDLHHHVLHRVSRLGIDLHGIAARLHDSTAQATIMNAIDDTDTIIRELRSAIFSLHRLEPVRPGAIRHPPAAE</sequence>
<reference evidence="3 4" key="1">
    <citation type="submission" date="2015-10" db="EMBL/GenBank/DDBJ databases">
        <authorList>
            <person name="Gilbert D.G."/>
        </authorList>
    </citation>
    <scope>NUCLEOTIDE SEQUENCE [LARGE SCALE GENOMIC DNA]</scope>
    <source>
        <strain evidence="3 4">NRRL B-16712</strain>
    </source>
</reference>
<feature type="domain" description="GAF" evidence="2">
    <location>
        <begin position="143"/>
        <end position="270"/>
    </location>
</feature>
<dbReference type="SUPFAM" id="SSF55781">
    <property type="entry name" value="GAF domain-like"/>
    <property type="match status" value="1"/>
</dbReference>
<evidence type="ECO:0000313" key="3">
    <source>
        <dbReference type="EMBL" id="KUL41255.1"/>
    </source>
</evidence>
<accession>A0A0X3V904</accession>
<dbReference type="Proteomes" id="UP000053244">
    <property type="component" value="Unassembled WGS sequence"/>
</dbReference>
<feature type="region of interest" description="Disordered" evidence="1">
    <location>
        <begin position="1"/>
        <end position="52"/>
    </location>
</feature>
<evidence type="ECO:0000256" key="1">
    <source>
        <dbReference type="SAM" id="MobiDB-lite"/>
    </source>
</evidence>
<dbReference type="AlphaFoldDB" id="A0A0X3V904"/>
<dbReference type="RefSeq" id="WP_067685440.1">
    <property type="nucleotide sequence ID" value="NZ_LLZH01000015.1"/>
</dbReference>
<organism evidence="3 4">
    <name type="scientific">Actinoplanes awajinensis subsp. mycoplanecinus</name>
    <dbReference type="NCBI Taxonomy" id="135947"/>
    <lineage>
        <taxon>Bacteria</taxon>
        <taxon>Bacillati</taxon>
        <taxon>Actinomycetota</taxon>
        <taxon>Actinomycetes</taxon>
        <taxon>Micromonosporales</taxon>
        <taxon>Micromonosporaceae</taxon>
        <taxon>Actinoplanes</taxon>
    </lineage>
</organism>
<evidence type="ECO:0000313" key="4">
    <source>
        <dbReference type="Proteomes" id="UP000053244"/>
    </source>
</evidence>
<evidence type="ECO:0000259" key="2">
    <source>
        <dbReference type="Pfam" id="PF13185"/>
    </source>
</evidence>
<comment type="caution">
    <text evidence="3">The sequence shown here is derived from an EMBL/GenBank/DDBJ whole genome shotgun (WGS) entry which is preliminary data.</text>
</comment>
<dbReference type="OrthoDB" id="5241249at2"/>
<dbReference type="Pfam" id="PF13185">
    <property type="entry name" value="GAF_2"/>
    <property type="match status" value="1"/>
</dbReference>
<name>A0A0X3V904_9ACTN</name>
<gene>
    <name evidence="3" type="ORF">ADL15_05145</name>
</gene>
<dbReference type="Gene3D" id="3.30.450.40">
    <property type="match status" value="2"/>
</dbReference>
<dbReference type="InterPro" id="IPR003018">
    <property type="entry name" value="GAF"/>
</dbReference>
<protein>
    <recommendedName>
        <fullName evidence="2">GAF domain-containing protein</fullName>
    </recommendedName>
</protein>
<dbReference type="EMBL" id="LLZH01000015">
    <property type="protein sequence ID" value="KUL41255.1"/>
    <property type="molecule type" value="Genomic_DNA"/>
</dbReference>
<proteinExistence type="predicted"/>
<keyword evidence="4" id="KW-1185">Reference proteome</keyword>